<evidence type="ECO:0000313" key="4">
    <source>
        <dbReference type="WBParaSite" id="HPLM_0001612901-mRNA-1"/>
    </source>
</evidence>
<protein>
    <submittedName>
        <fullName evidence="4">DUF2439 domain-containing protein</fullName>
    </submittedName>
</protein>
<dbReference type="OMA" id="VIRKHAN"/>
<feature type="region of interest" description="Disordered" evidence="1">
    <location>
        <begin position="73"/>
        <end position="92"/>
    </location>
</feature>
<gene>
    <name evidence="2" type="ORF">HPLM_LOCUS16121</name>
</gene>
<proteinExistence type="predicted"/>
<accession>A0A0N4WWJ3</accession>
<dbReference type="OrthoDB" id="5866725at2759"/>
<feature type="region of interest" description="Disordered" evidence="1">
    <location>
        <begin position="117"/>
        <end position="152"/>
    </location>
</feature>
<evidence type="ECO:0000313" key="2">
    <source>
        <dbReference type="EMBL" id="VDO58912.1"/>
    </source>
</evidence>
<evidence type="ECO:0000256" key="1">
    <source>
        <dbReference type="SAM" id="MobiDB-lite"/>
    </source>
</evidence>
<reference evidence="4" key="1">
    <citation type="submission" date="2017-02" db="UniProtKB">
        <authorList>
            <consortium name="WormBaseParasite"/>
        </authorList>
    </citation>
    <scope>IDENTIFICATION</scope>
</reference>
<name>A0A0N4WWJ3_HAEPC</name>
<evidence type="ECO:0000313" key="3">
    <source>
        <dbReference type="Proteomes" id="UP000268014"/>
    </source>
</evidence>
<sequence>MEESPTAPSGENRKKMNEQFNRKNNTVLKEFEVGEAVYAQVWTAPQFMWKKGVITRRIGKVNYEVNPSGRITRKHANQLRRGDAKAPSGNGDKSLLTLLEMLELDDVWTRQEEVAQATGAAARGRQAHGTNVPPRRSARIRRPVQRYPDTFR</sequence>
<dbReference type="WBParaSite" id="HPLM_0001612901-mRNA-1">
    <property type="protein sequence ID" value="HPLM_0001612901-mRNA-1"/>
    <property type="gene ID" value="HPLM_0001612901"/>
</dbReference>
<dbReference type="EMBL" id="UZAF01019288">
    <property type="protein sequence ID" value="VDO58912.1"/>
    <property type="molecule type" value="Genomic_DNA"/>
</dbReference>
<dbReference type="AlphaFoldDB" id="A0A0N4WWJ3"/>
<dbReference type="Proteomes" id="UP000268014">
    <property type="component" value="Unassembled WGS sequence"/>
</dbReference>
<organism evidence="4">
    <name type="scientific">Haemonchus placei</name>
    <name type="common">Barber's pole worm</name>
    <dbReference type="NCBI Taxonomy" id="6290"/>
    <lineage>
        <taxon>Eukaryota</taxon>
        <taxon>Metazoa</taxon>
        <taxon>Ecdysozoa</taxon>
        <taxon>Nematoda</taxon>
        <taxon>Chromadorea</taxon>
        <taxon>Rhabditida</taxon>
        <taxon>Rhabditina</taxon>
        <taxon>Rhabditomorpha</taxon>
        <taxon>Strongyloidea</taxon>
        <taxon>Trichostrongylidae</taxon>
        <taxon>Haemonchus</taxon>
    </lineage>
</organism>
<reference evidence="2 3" key="2">
    <citation type="submission" date="2018-11" db="EMBL/GenBank/DDBJ databases">
        <authorList>
            <consortium name="Pathogen Informatics"/>
        </authorList>
    </citation>
    <scope>NUCLEOTIDE SEQUENCE [LARGE SCALE GENOMIC DNA]</scope>
    <source>
        <strain evidence="2 3">MHpl1</strain>
    </source>
</reference>
<keyword evidence="3" id="KW-1185">Reference proteome</keyword>